<evidence type="ECO:0000313" key="4">
    <source>
        <dbReference type="Proteomes" id="UP000644115"/>
    </source>
</evidence>
<dbReference type="AlphaFoldDB" id="A0A923NFV4"/>
<name>A0A923NFV4_9FIRM</name>
<keyword evidence="4" id="KW-1185">Reference proteome</keyword>
<gene>
    <name evidence="3" type="ORF">H8876_07635</name>
</gene>
<keyword evidence="2" id="KW-0812">Transmembrane</keyword>
<proteinExistence type="predicted"/>
<dbReference type="Proteomes" id="UP000644115">
    <property type="component" value="Unassembled WGS sequence"/>
</dbReference>
<feature type="region of interest" description="Disordered" evidence="1">
    <location>
        <begin position="110"/>
        <end position="147"/>
    </location>
</feature>
<evidence type="ECO:0000256" key="2">
    <source>
        <dbReference type="SAM" id="Phobius"/>
    </source>
</evidence>
<evidence type="ECO:0000313" key="3">
    <source>
        <dbReference type="EMBL" id="MBC5999867.1"/>
    </source>
</evidence>
<keyword evidence="2" id="KW-1133">Transmembrane helix</keyword>
<protein>
    <submittedName>
        <fullName evidence="3">Uncharacterized protein</fullName>
    </submittedName>
</protein>
<feature type="transmembrane region" description="Helical" evidence="2">
    <location>
        <begin position="41"/>
        <end position="59"/>
    </location>
</feature>
<evidence type="ECO:0000256" key="1">
    <source>
        <dbReference type="SAM" id="MobiDB-lite"/>
    </source>
</evidence>
<keyword evidence="2" id="KW-0472">Membrane</keyword>
<feature type="transmembrane region" description="Helical" evidence="2">
    <location>
        <begin position="71"/>
        <end position="92"/>
    </location>
</feature>
<feature type="transmembrane region" description="Helical" evidence="2">
    <location>
        <begin position="12"/>
        <end position="29"/>
    </location>
</feature>
<reference evidence="3" key="1">
    <citation type="submission" date="2020-08" db="EMBL/GenBank/DDBJ databases">
        <authorList>
            <person name="Liu C."/>
            <person name="Sun Q."/>
        </authorList>
    </citation>
    <scope>NUCLEOTIDE SEQUENCE</scope>
    <source>
        <strain evidence="3">BX16</strain>
    </source>
</reference>
<feature type="compositionally biased region" description="Basic and acidic residues" evidence="1">
    <location>
        <begin position="126"/>
        <end position="147"/>
    </location>
</feature>
<accession>A0A923NFV4</accession>
<organism evidence="3 4">
    <name type="scientific">Lentihominibacter faecis</name>
    <dbReference type="NCBI Taxonomy" id="2764712"/>
    <lineage>
        <taxon>Bacteria</taxon>
        <taxon>Bacillati</taxon>
        <taxon>Bacillota</taxon>
        <taxon>Clostridia</taxon>
        <taxon>Peptostreptococcales</taxon>
        <taxon>Anaerovoracaceae</taxon>
        <taxon>Lentihominibacter</taxon>
    </lineage>
</organism>
<dbReference type="RefSeq" id="WP_249287243.1">
    <property type="nucleotide sequence ID" value="NZ_JACRWC010000098.1"/>
</dbReference>
<sequence>MQILQNMDPDKMVIVLPTALLAMYFIVSLQKSLCEKQNPLIGLILPVICFVAATILAFRPLLVADAGQYEGLGIFCLRMWLTFNIATLVFLFPYYRQRRMMRAAAEAARAEAKDPVNASDAAETSEAPKEALQEVLHDSEETSKNKI</sequence>
<comment type="caution">
    <text evidence="3">The sequence shown here is derived from an EMBL/GenBank/DDBJ whole genome shotgun (WGS) entry which is preliminary data.</text>
</comment>
<dbReference type="EMBL" id="JACRWC010000098">
    <property type="protein sequence ID" value="MBC5999867.1"/>
    <property type="molecule type" value="Genomic_DNA"/>
</dbReference>